<dbReference type="PANTHER" id="PTHR23033">
    <property type="entry name" value="BETA1,3-GALACTOSYLTRANSFERASE"/>
    <property type="match status" value="1"/>
</dbReference>
<evidence type="ECO:0000256" key="3">
    <source>
        <dbReference type="ARBA" id="ARBA00022692"/>
    </source>
</evidence>
<proteinExistence type="inferred from homology"/>
<dbReference type="EMBL" id="CDHN01000001">
    <property type="protein sequence ID" value="CEJ80189.1"/>
    <property type="molecule type" value="Genomic_DNA"/>
</dbReference>
<dbReference type="OrthoDB" id="414175at2759"/>
<keyword evidence="9" id="KW-1185">Reference proteome</keyword>
<keyword evidence="6 7" id="KW-0472">Membrane</keyword>
<organism evidence="8 9">
    <name type="scientific">[Torrubiella] hemipterigena</name>
    <dbReference type="NCBI Taxonomy" id="1531966"/>
    <lineage>
        <taxon>Eukaryota</taxon>
        <taxon>Fungi</taxon>
        <taxon>Dikarya</taxon>
        <taxon>Ascomycota</taxon>
        <taxon>Pezizomycotina</taxon>
        <taxon>Sordariomycetes</taxon>
        <taxon>Hypocreomycetidae</taxon>
        <taxon>Hypocreales</taxon>
        <taxon>Clavicipitaceae</taxon>
        <taxon>Clavicipitaceae incertae sedis</taxon>
        <taxon>'Torrubiella' clade</taxon>
    </lineage>
</organism>
<gene>
    <name evidence="8" type="ORF">VHEMI00390</name>
</gene>
<evidence type="ECO:0000256" key="1">
    <source>
        <dbReference type="ARBA" id="ARBA00004606"/>
    </source>
</evidence>
<dbReference type="STRING" id="1531966.A0A0A1T4E4"/>
<name>A0A0A1T4E4_9HYPO</name>
<dbReference type="HOGENOM" id="CLU_022549_1_0_1"/>
<feature type="transmembrane region" description="Helical" evidence="7">
    <location>
        <begin position="43"/>
        <end position="63"/>
    </location>
</feature>
<evidence type="ECO:0000313" key="8">
    <source>
        <dbReference type="EMBL" id="CEJ80189.1"/>
    </source>
</evidence>
<dbReference type="Proteomes" id="UP000039046">
    <property type="component" value="Unassembled WGS sequence"/>
</dbReference>
<comment type="subcellular location">
    <subcellularLocation>
        <location evidence="1">Membrane</location>
        <topology evidence="1">Single-pass type II membrane protein</topology>
    </subcellularLocation>
</comment>
<reference evidence="8 9" key="1">
    <citation type="journal article" date="2015" name="Genome Announc.">
        <title>Draft Genome Sequence and Gene Annotation of the Entomopathogenic Fungus Verticillium hemipterigenum.</title>
        <authorList>
            <person name="Horn F."/>
            <person name="Habel A."/>
            <person name="Scharf D.H."/>
            <person name="Dworschak J."/>
            <person name="Brakhage A.A."/>
            <person name="Guthke R."/>
            <person name="Hertweck C."/>
            <person name="Linde J."/>
        </authorList>
    </citation>
    <scope>NUCLEOTIDE SEQUENCE [LARGE SCALE GENOMIC DNA]</scope>
</reference>
<comment type="similarity">
    <text evidence="2">Belongs to the glycosyltransferase 31 family. Beta3-Gal-T subfamily.</text>
</comment>
<dbReference type="AlphaFoldDB" id="A0A0A1T4E4"/>
<dbReference type="Gene3D" id="3.90.550.50">
    <property type="match status" value="1"/>
</dbReference>
<sequence length="556" mass="63163">MVGILGANVNKMTSKRDYHYSVQAVDTPFRPASRKTQKTPKTVYRILLIACVGVGIWLPIHILRKAESTNYTFGSVSKYLQSSQIQNIETINQDTPTQEVVHQQQLDTSDPCHSFPNTDGIMLVMKTGATEAYQKMPTQLLTGMQCLPDFLLFSDLDQQIGQYHAYDVLSRVNDTVKATHQAFSLYRVQQDCPVSQSDCTQGMKGAWDLDKYKFLHMLVRAWEMRPNQKWYLFAEADTYIVWSNIVKWIHDRAPQDGQLYAGNVAMYGDFRFAHGGTGYLISGELLKRAVEADSDLGSVFDDDIENICCGDILVGKVLDALGVTLRNYWPMFNGDKPNTMAFVHRHWCQPVLTMHHVNSEEVNSIWQYEMSRRNDGPVLFKDIYEAFVEPHIAHRKQNWDNLSEGTCFHAPTSGFDDDRESSFERTAHESADACALACMAYGVHTGDRSVLGMSALEEAEYLRTAYRSKLERLSPEENLCFQWKYRQGECCLGQSIRLGLPDRAEDGRQWQSGWNKGGIQDWIQVKGQCADGPAWMKGECVGRHCKKMGLDEDSED</sequence>
<evidence type="ECO:0000313" key="9">
    <source>
        <dbReference type="Proteomes" id="UP000039046"/>
    </source>
</evidence>
<accession>A0A0A1T4E4</accession>
<evidence type="ECO:0000256" key="4">
    <source>
        <dbReference type="ARBA" id="ARBA00022968"/>
    </source>
</evidence>
<dbReference type="GO" id="GO:0016020">
    <property type="term" value="C:membrane"/>
    <property type="evidence" value="ECO:0007669"/>
    <property type="project" value="UniProtKB-SubCell"/>
</dbReference>
<evidence type="ECO:0000256" key="7">
    <source>
        <dbReference type="SAM" id="Phobius"/>
    </source>
</evidence>
<evidence type="ECO:0000256" key="5">
    <source>
        <dbReference type="ARBA" id="ARBA00022989"/>
    </source>
</evidence>
<keyword evidence="4" id="KW-0735">Signal-anchor</keyword>
<dbReference type="InterPro" id="IPR026050">
    <property type="entry name" value="C1GALT1/C1GALT1_chp1"/>
</dbReference>
<keyword evidence="3 7" id="KW-0812">Transmembrane</keyword>
<protein>
    <recommendedName>
        <fullName evidence="10">Glycosyltransferase family 31 protein</fullName>
    </recommendedName>
</protein>
<dbReference type="PANTHER" id="PTHR23033:SF40">
    <property type="entry name" value="APPLE DOMAIN-CONTAINING PROTEIN"/>
    <property type="match status" value="1"/>
</dbReference>
<evidence type="ECO:0000256" key="2">
    <source>
        <dbReference type="ARBA" id="ARBA00006462"/>
    </source>
</evidence>
<keyword evidence="5 7" id="KW-1133">Transmembrane helix</keyword>
<evidence type="ECO:0008006" key="10">
    <source>
        <dbReference type="Google" id="ProtNLM"/>
    </source>
</evidence>
<evidence type="ECO:0000256" key="6">
    <source>
        <dbReference type="ARBA" id="ARBA00023136"/>
    </source>
</evidence>